<protein>
    <submittedName>
        <fullName evidence="2">Uncharacterized protein</fullName>
    </submittedName>
</protein>
<dbReference type="EMBL" id="CP042914">
    <property type="protein sequence ID" value="QEG39087.1"/>
    <property type="molecule type" value="Genomic_DNA"/>
</dbReference>
<keyword evidence="3" id="KW-1185">Reference proteome</keyword>
<gene>
    <name evidence="2" type="ORF">UC8_10480</name>
</gene>
<organism evidence="2 3">
    <name type="scientific">Roseimaritima ulvae</name>
    <dbReference type="NCBI Taxonomy" id="980254"/>
    <lineage>
        <taxon>Bacteria</taxon>
        <taxon>Pseudomonadati</taxon>
        <taxon>Planctomycetota</taxon>
        <taxon>Planctomycetia</taxon>
        <taxon>Pirellulales</taxon>
        <taxon>Pirellulaceae</taxon>
        <taxon>Roseimaritima</taxon>
    </lineage>
</organism>
<dbReference type="AlphaFoldDB" id="A0A5B9QIZ9"/>
<accession>A0A5B9QIZ9</accession>
<keyword evidence="1" id="KW-1133">Transmembrane helix</keyword>
<proteinExistence type="predicted"/>
<evidence type="ECO:0000313" key="2">
    <source>
        <dbReference type="EMBL" id="QEG39087.1"/>
    </source>
</evidence>
<evidence type="ECO:0000256" key="1">
    <source>
        <dbReference type="SAM" id="Phobius"/>
    </source>
</evidence>
<keyword evidence="1" id="KW-0472">Membrane</keyword>
<evidence type="ECO:0000313" key="3">
    <source>
        <dbReference type="Proteomes" id="UP000325286"/>
    </source>
</evidence>
<feature type="transmembrane region" description="Helical" evidence="1">
    <location>
        <begin position="21"/>
        <end position="46"/>
    </location>
</feature>
<dbReference type="KEGG" id="rul:UC8_10480"/>
<keyword evidence="1" id="KW-0812">Transmembrane</keyword>
<dbReference type="Proteomes" id="UP000325286">
    <property type="component" value="Chromosome"/>
</dbReference>
<feature type="transmembrane region" description="Helical" evidence="1">
    <location>
        <begin position="66"/>
        <end position="85"/>
    </location>
</feature>
<sequence length="132" mass="14228">MSCEAHNEEAVIGQLSFLRAIAIGGIFFLLPLAVLLFFLGQIAQVIFAVAVRIQPWLGEYLGIKDATGYALVFAIAVTLLFDNICQIHRRDGASIAVPLVTGIPGQQAMLGIKCDEPRIRVVAAAGKFGNRF</sequence>
<name>A0A5B9QIZ9_9BACT</name>
<reference evidence="2 3" key="1">
    <citation type="submission" date="2019-08" db="EMBL/GenBank/DDBJ databases">
        <title>Deep-cultivation of Planctomycetes and their phenomic and genomic characterization uncovers novel biology.</title>
        <authorList>
            <person name="Wiegand S."/>
            <person name="Jogler M."/>
            <person name="Boedeker C."/>
            <person name="Pinto D."/>
            <person name="Vollmers J."/>
            <person name="Rivas-Marin E."/>
            <person name="Kohn T."/>
            <person name="Peeters S.H."/>
            <person name="Heuer A."/>
            <person name="Rast P."/>
            <person name="Oberbeckmann S."/>
            <person name="Bunk B."/>
            <person name="Jeske O."/>
            <person name="Meyerdierks A."/>
            <person name="Storesund J.E."/>
            <person name="Kallscheuer N."/>
            <person name="Luecker S."/>
            <person name="Lage O.M."/>
            <person name="Pohl T."/>
            <person name="Merkel B.J."/>
            <person name="Hornburger P."/>
            <person name="Mueller R.-W."/>
            <person name="Bruemmer F."/>
            <person name="Labrenz M."/>
            <person name="Spormann A.M."/>
            <person name="Op den Camp H."/>
            <person name="Overmann J."/>
            <person name="Amann R."/>
            <person name="Jetten M.S.M."/>
            <person name="Mascher T."/>
            <person name="Medema M.H."/>
            <person name="Devos D.P."/>
            <person name="Kaster A.-K."/>
            <person name="Ovreas L."/>
            <person name="Rohde M."/>
            <person name="Galperin M.Y."/>
            <person name="Jogler C."/>
        </authorList>
    </citation>
    <scope>NUCLEOTIDE SEQUENCE [LARGE SCALE GENOMIC DNA]</scope>
    <source>
        <strain evidence="2 3">UC8</strain>
    </source>
</reference>